<dbReference type="Pfam" id="PF00903">
    <property type="entry name" value="Glyoxalase"/>
    <property type="match status" value="1"/>
</dbReference>
<accession>A0A4R4K8P3</accession>
<dbReference type="PANTHER" id="PTHR36113">
    <property type="entry name" value="LYASE, PUTATIVE-RELATED-RELATED"/>
    <property type="match status" value="1"/>
</dbReference>
<protein>
    <submittedName>
        <fullName evidence="2">VOC family protein</fullName>
    </submittedName>
</protein>
<reference evidence="2 3" key="1">
    <citation type="submission" date="2019-02" db="EMBL/GenBank/DDBJ databases">
        <title>Arundinibacter roseus gen. nov., sp. nov., a new member of the family Cytophagaceae.</title>
        <authorList>
            <person name="Szuroczki S."/>
            <person name="Khayer B."/>
            <person name="Sproer C."/>
            <person name="Toumi M."/>
            <person name="Szabo A."/>
            <person name="Felfoldi T."/>
            <person name="Schumann P."/>
            <person name="Toth E."/>
        </authorList>
    </citation>
    <scope>NUCLEOTIDE SEQUENCE [LARGE SCALE GENOMIC DNA]</scope>
    <source>
        <strain evidence="2 3">DMA-k-7a</strain>
    </source>
</reference>
<dbReference type="PANTHER" id="PTHR36113:SF3">
    <property type="entry name" value="SLL5075 PROTEIN"/>
    <property type="match status" value="1"/>
</dbReference>
<evidence type="ECO:0000259" key="1">
    <source>
        <dbReference type="PROSITE" id="PS51819"/>
    </source>
</evidence>
<dbReference type="PROSITE" id="PS51819">
    <property type="entry name" value="VOC"/>
    <property type="match status" value="1"/>
</dbReference>
<feature type="domain" description="VOC" evidence="1">
    <location>
        <begin position="4"/>
        <end position="132"/>
    </location>
</feature>
<keyword evidence="3" id="KW-1185">Reference proteome</keyword>
<dbReference type="Gene3D" id="3.10.180.10">
    <property type="entry name" value="2,3-Dihydroxybiphenyl 1,2-Dioxygenase, domain 1"/>
    <property type="match status" value="1"/>
</dbReference>
<dbReference type="InterPro" id="IPR051332">
    <property type="entry name" value="Fosfomycin_Res_Enzymes"/>
</dbReference>
<evidence type="ECO:0000313" key="2">
    <source>
        <dbReference type="EMBL" id="TDB64018.1"/>
    </source>
</evidence>
<comment type="caution">
    <text evidence="2">The sequence shown here is derived from an EMBL/GenBank/DDBJ whole genome shotgun (WGS) entry which is preliminary data.</text>
</comment>
<dbReference type="InterPro" id="IPR037523">
    <property type="entry name" value="VOC_core"/>
</dbReference>
<dbReference type="RefSeq" id="WP_132118607.1">
    <property type="nucleotide sequence ID" value="NZ_SMJU01000008.1"/>
</dbReference>
<sequence>MKTTFFHLAVTVRDLAKFEAFYAKYFGFRRARVIDLGDDAELVFLKNDDGFYFEVFPPEEERPYPMAAADGSHYPGLRHIAFQVDDVDSKLEEMGEDAQITLGPLRFDDFISGWKTVWLKDPEGNIVEITQGYKDQEGLE</sequence>
<dbReference type="Proteomes" id="UP000295706">
    <property type="component" value="Unassembled WGS sequence"/>
</dbReference>
<gene>
    <name evidence="2" type="ORF">EZE20_13820</name>
</gene>
<dbReference type="InterPro" id="IPR029068">
    <property type="entry name" value="Glyas_Bleomycin-R_OHBP_Dase"/>
</dbReference>
<dbReference type="InterPro" id="IPR004360">
    <property type="entry name" value="Glyas_Fos-R_dOase_dom"/>
</dbReference>
<dbReference type="AlphaFoldDB" id="A0A4R4K8P3"/>
<dbReference type="SUPFAM" id="SSF54593">
    <property type="entry name" value="Glyoxalase/Bleomycin resistance protein/Dihydroxybiphenyl dioxygenase"/>
    <property type="match status" value="1"/>
</dbReference>
<evidence type="ECO:0000313" key="3">
    <source>
        <dbReference type="Proteomes" id="UP000295706"/>
    </source>
</evidence>
<dbReference type="OrthoDB" id="9789012at2"/>
<proteinExistence type="predicted"/>
<dbReference type="EMBL" id="SMJU01000008">
    <property type="protein sequence ID" value="TDB64018.1"/>
    <property type="molecule type" value="Genomic_DNA"/>
</dbReference>
<organism evidence="2 3">
    <name type="scientific">Arundinibacter roseus</name>
    <dbReference type="NCBI Taxonomy" id="2070510"/>
    <lineage>
        <taxon>Bacteria</taxon>
        <taxon>Pseudomonadati</taxon>
        <taxon>Bacteroidota</taxon>
        <taxon>Cytophagia</taxon>
        <taxon>Cytophagales</taxon>
        <taxon>Spirosomataceae</taxon>
        <taxon>Arundinibacter</taxon>
    </lineage>
</organism>
<name>A0A4R4K8P3_9BACT</name>
<dbReference type="CDD" id="cd06587">
    <property type="entry name" value="VOC"/>
    <property type="match status" value="1"/>
</dbReference>